<protein>
    <submittedName>
        <fullName evidence="2">Uncharacterized protein</fullName>
    </submittedName>
</protein>
<evidence type="ECO:0000313" key="3">
    <source>
        <dbReference type="Proteomes" id="UP000177215"/>
    </source>
</evidence>
<organism evidence="2 3">
    <name type="scientific">Candidatus Kaiserbacteria bacterium RIFCSPLOWO2_01_FULL_54_24</name>
    <dbReference type="NCBI Taxonomy" id="1798515"/>
    <lineage>
        <taxon>Bacteria</taxon>
        <taxon>Candidatus Kaiseribacteriota</taxon>
    </lineage>
</organism>
<proteinExistence type="predicted"/>
<feature type="compositionally biased region" description="Basic and acidic residues" evidence="1">
    <location>
        <begin position="210"/>
        <end position="225"/>
    </location>
</feature>
<feature type="compositionally biased region" description="Basic and acidic residues" evidence="1">
    <location>
        <begin position="105"/>
        <end position="117"/>
    </location>
</feature>
<reference evidence="2 3" key="1">
    <citation type="journal article" date="2016" name="Nat. Commun.">
        <title>Thousands of microbial genomes shed light on interconnected biogeochemical processes in an aquifer system.</title>
        <authorList>
            <person name="Anantharaman K."/>
            <person name="Brown C.T."/>
            <person name="Hug L.A."/>
            <person name="Sharon I."/>
            <person name="Castelle C.J."/>
            <person name="Probst A.J."/>
            <person name="Thomas B.C."/>
            <person name="Singh A."/>
            <person name="Wilkins M.J."/>
            <person name="Karaoz U."/>
            <person name="Brodie E.L."/>
            <person name="Williams K.H."/>
            <person name="Hubbard S.S."/>
            <person name="Banfield J.F."/>
        </authorList>
    </citation>
    <scope>NUCLEOTIDE SEQUENCE [LARGE SCALE GENOMIC DNA]</scope>
</reference>
<dbReference type="AlphaFoldDB" id="A0A1F6EV81"/>
<accession>A0A1F6EV81</accession>
<name>A0A1F6EV81_9BACT</name>
<comment type="caution">
    <text evidence="2">The sequence shown here is derived from an EMBL/GenBank/DDBJ whole genome shotgun (WGS) entry which is preliminary data.</text>
</comment>
<feature type="compositionally biased region" description="Polar residues" evidence="1">
    <location>
        <begin position="157"/>
        <end position="181"/>
    </location>
</feature>
<dbReference type="Proteomes" id="UP000177215">
    <property type="component" value="Unassembled WGS sequence"/>
</dbReference>
<evidence type="ECO:0000256" key="1">
    <source>
        <dbReference type="SAM" id="MobiDB-lite"/>
    </source>
</evidence>
<gene>
    <name evidence="2" type="ORF">A3B35_01740</name>
</gene>
<evidence type="ECO:0000313" key="2">
    <source>
        <dbReference type="EMBL" id="OGG77515.1"/>
    </source>
</evidence>
<feature type="region of interest" description="Disordered" evidence="1">
    <location>
        <begin position="105"/>
        <end position="225"/>
    </location>
</feature>
<dbReference type="STRING" id="1798515.A3B35_01740"/>
<sequence length="225" mass="24182">MDDATLQGKFTELFAGLPAPVQRAISSSEVEKHLREIAVTNKLHVDQGEKMETQVLLALFGVKPIEQLQENLKKELKVSEEVAATLAADVSRVVFEPIRQELERELEHPEAKEKEVSSVDATRTQMLGEKPEASSQQPGARPAASSLKPGAVGQPVAGSQQPVANPEQATGSQLQATSSVIPATPPPPPPTEKAIRMPASGAYVPGEASSLRRDIVDDPYRETPQ</sequence>
<dbReference type="EMBL" id="MFMC01000014">
    <property type="protein sequence ID" value="OGG77515.1"/>
    <property type="molecule type" value="Genomic_DNA"/>
</dbReference>